<keyword evidence="3" id="KW-1003">Cell membrane</keyword>
<dbReference type="EMBL" id="JAOQJL010000036">
    <property type="protein sequence ID" value="MCU6766661.1"/>
    <property type="molecule type" value="Genomic_DNA"/>
</dbReference>
<name>A0ABT2TY01_9FIRM</name>
<keyword evidence="7 9" id="KW-0472">Membrane</keyword>
<protein>
    <recommendedName>
        <fullName evidence="8">Autoinducer 2 import system permease protein LsrD</fullName>
    </recommendedName>
</protein>
<evidence type="ECO:0000256" key="8">
    <source>
        <dbReference type="ARBA" id="ARBA00039381"/>
    </source>
</evidence>
<feature type="transmembrane region" description="Helical" evidence="9">
    <location>
        <begin position="104"/>
        <end position="124"/>
    </location>
</feature>
<comment type="caution">
    <text evidence="10">The sequence shown here is derived from an EMBL/GenBank/DDBJ whole genome shotgun (WGS) entry which is preliminary data.</text>
</comment>
<keyword evidence="4" id="KW-0997">Cell inner membrane</keyword>
<evidence type="ECO:0000256" key="2">
    <source>
        <dbReference type="ARBA" id="ARBA00022448"/>
    </source>
</evidence>
<evidence type="ECO:0000256" key="7">
    <source>
        <dbReference type="ARBA" id="ARBA00023136"/>
    </source>
</evidence>
<keyword evidence="5 9" id="KW-0812">Transmembrane</keyword>
<dbReference type="Proteomes" id="UP001652409">
    <property type="component" value="Unassembled WGS sequence"/>
</dbReference>
<evidence type="ECO:0000256" key="9">
    <source>
        <dbReference type="SAM" id="Phobius"/>
    </source>
</evidence>
<feature type="transmembrane region" description="Helical" evidence="9">
    <location>
        <begin position="178"/>
        <end position="196"/>
    </location>
</feature>
<keyword evidence="11" id="KW-1185">Reference proteome</keyword>
<gene>
    <name evidence="10" type="ORF">OCV61_14835</name>
</gene>
<comment type="subcellular location">
    <subcellularLocation>
        <location evidence="1">Cell membrane</location>
        <topology evidence="1">Multi-pass membrane protein</topology>
    </subcellularLocation>
</comment>
<evidence type="ECO:0000256" key="4">
    <source>
        <dbReference type="ARBA" id="ARBA00022519"/>
    </source>
</evidence>
<evidence type="ECO:0000256" key="1">
    <source>
        <dbReference type="ARBA" id="ARBA00004651"/>
    </source>
</evidence>
<reference evidence="10 11" key="1">
    <citation type="journal article" date="2021" name="ISME Commun">
        <title>Automated analysis of genomic sequences facilitates high-throughput and comprehensive description of bacteria.</title>
        <authorList>
            <person name="Hitch T.C.A."/>
        </authorList>
    </citation>
    <scope>NUCLEOTIDE SEQUENCE [LARGE SCALE GENOMIC DNA]</scope>
    <source>
        <strain evidence="10 11">Sanger_23</strain>
    </source>
</reference>
<dbReference type="Pfam" id="PF02653">
    <property type="entry name" value="BPD_transp_2"/>
    <property type="match status" value="1"/>
</dbReference>
<evidence type="ECO:0000256" key="3">
    <source>
        <dbReference type="ARBA" id="ARBA00022475"/>
    </source>
</evidence>
<dbReference type="PANTHER" id="PTHR32196">
    <property type="entry name" value="ABC TRANSPORTER PERMEASE PROTEIN YPHD-RELATED-RELATED"/>
    <property type="match status" value="1"/>
</dbReference>
<dbReference type="RefSeq" id="WP_158422472.1">
    <property type="nucleotide sequence ID" value="NZ_JAOQJL010000036.1"/>
</dbReference>
<evidence type="ECO:0000313" key="11">
    <source>
        <dbReference type="Proteomes" id="UP001652409"/>
    </source>
</evidence>
<proteinExistence type="predicted"/>
<evidence type="ECO:0000313" key="10">
    <source>
        <dbReference type="EMBL" id="MCU6766661.1"/>
    </source>
</evidence>
<feature type="transmembrane region" description="Helical" evidence="9">
    <location>
        <begin position="21"/>
        <end position="37"/>
    </location>
</feature>
<accession>A0ABT2TY01</accession>
<keyword evidence="6 9" id="KW-1133">Transmembrane helix</keyword>
<dbReference type="PANTHER" id="PTHR32196:SF71">
    <property type="entry name" value="AUTOINDUCER 2 IMPORT SYSTEM PERMEASE PROTEIN LSRD"/>
    <property type="match status" value="1"/>
</dbReference>
<feature type="transmembrane region" description="Helical" evidence="9">
    <location>
        <begin position="136"/>
        <end position="154"/>
    </location>
</feature>
<dbReference type="InterPro" id="IPR001851">
    <property type="entry name" value="ABC_transp_permease"/>
</dbReference>
<feature type="transmembrane region" description="Helical" evidence="9">
    <location>
        <begin position="309"/>
        <end position="325"/>
    </location>
</feature>
<sequence>MNVTTRKNKRFYYFYDKNKQIIFAYIMMLLVLIVYIVNQPNFFSAYGIKSTFDQLQPLTYAALGQTVVLITKGTDLSIGALIGLANCVAATYMMPIGESLGSPWLGILIVSLLAVLAGALAGAFNGMIIIKGNIQPMVVTLATSFVFTGIALYIRPTSGGEVYPEFAQLGKYIPSTKIPMSIIWLLVAAVCIWIPVRKSRFGQAIYAVGGNESAAYASGINVAKTKLKVYMFSGAVCGLGGVILTAYNRSGSATGCESATMNAVAASVLGGTALTGGKGGFVGTIAGIVIYSLILGLLIFWGVNAYYQSLFKGAILIFAVAINMLDRIRFRKKGASAND</sequence>
<evidence type="ECO:0000256" key="6">
    <source>
        <dbReference type="ARBA" id="ARBA00022989"/>
    </source>
</evidence>
<evidence type="ECO:0000256" key="5">
    <source>
        <dbReference type="ARBA" id="ARBA00022692"/>
    </source>
</evidence>
<keyword evidence="2" id="KW-0813">Transport</keyword>
<feature type="transmembrane region" description="Helical" evidence="9">
    <location>
        <begin position="284"/>
        <end position="303"/>
    </location>
</feature>
<organism evidence="10 11">
    <name type="scientific">Blautia ammoniilytica</name>
    <dbReference type="NCBI Taxonomy" id="2981782"/>
    <lineage>
        <taxon>Bacteria</taxon>
        <taxon>Bacillati</taxon>
        <taxon>Bacillota</taxon>
        <taxon>Clostridia</taxon>
        <taxon>Lachnospirales</taxon>
        <taxon>Lachnospiraceae</taxon>
        <taxon>Blautia</taxon>
    </lineage>
</organism>
<dbReference type="CDD" id="cd06579">
    <property type="entry name" value="TM_PBP1_transp_AraH_like"/>
    <property type="match status" value="1"/>
</dbReference>